<dbReference type="InterPro" id="IPR044492">
    <property type="entry name" value="P_typ_ATPase_HD_dom"/>
</dbReference>
<evidence type="ECO:0000256" key="13">
    <source>
        <dbReference type="ARBA" id="ARBA00049289"/>
    </source>
</evidence>
<dbReference type="Gene3D" id="2.70.150.10">
    <property type="entry name" value="Calcium-transporting ATPase, cytoplasmic transduction domain A"/>
    <property type="match status" value="1"/>
</dbReference>
<evidence type="ECO:0000256" key="7">
    <source>
        <dbReference type="ARBA" id="ARBA00022796"/>
    </source>
</evidence>
<dbReference type="Proteomes" id="UP000034076">
    <property type="component" value="Unassembled WGS sequence"/>
</dbReference>
<dbReference type="GO" id="GO:0140581">
    <property type="term" value="F:P-type monovalent copper transporter activity"/>
    <property type="evidence" value="ECO:0007669"/>
    <property type="project" value="UniProtKB-EC"/>
</dbReference>
<dbReference type="EMBL" id="LAYJ01000078">
    <property type="protein sequence ID" value="KKI51322.1"/>
    <property type="molecule type" value="Genomic_DNA"/>
</dbReference>
<dbReference type="InterPro" id="IPR001757">
    <property type="entry name" value="P_typ_ATPase"/>
</dbReference>
<dbReference type="Pfam" id="PF00122">
    <property type="entry name" value="E1-E2_ATPase"/>
    <property type="match status" value="1"/>
</dbReference>
<comment type="subcellular location">
    <subcellularLocation>
        <location evidence="1">Cell membrane</location>
        <topology evidence="1">Multi-pass membrane protein</topology>
    </subcellularLocation>
</comment>
<dbReference type="PATRIC" id="fig|270498.16.peg.67"/>
<dbReference type="InterPro" id="IPR008250">
    <property type="entry name" value="ATPase_P-typ_transduc_dom_A_sf"/>
</dbReference>
<evidence type="ECO:0000256" key="3">
    <source>
        <dbReference type="ARBA" id="ARBA00012517"/>
    </source>
</evidence>
<dbReference type="InterPro" id="IPR027256">
    <property type="entry name" value="P-typ_ATPase_IB"/>
</dbReference>
<evidence type="ECO:0000256" key="5">
    <source>
        <dbReference type="ARBA" id="ARBA00022723"/>
    </source>
</evidence>
<organism evidence="16 17">
    <name type="scientific">Christensenella hongkongensis</name>
    <dbReference type="NCBI Taxonomy" id="270498"/>
    <lineage>
        <taxon>Bacteria</taxon>
        <taxon>Bacillati</taxon>
        <taxon>Bacillota</taxon>
        <taxon>Clostridia</taxon>
        <taxon>Christensenellales</taxon>
        <taxon>Christensenellaceae</taxon>
        <taxon>Christensenella</taxon>
    </lineage>
</organism>
<feature type="transmembrane region" description="Helical" evidence="14">
    <location>
        <begin position="703"/>
        <end position="723"/>
    </location>
</feature>
<dbReference type="GO" id="GO:0016887">
    <property type="term" value="F:ATP hydrolysis activity"/>
    <property type="evidence" value="ECO:0007669"/>
    <property type="project" value="InterPro"/>
</dbReference>
<keyword evidence="8 14" id="KW-0067">ATP-binding</keyword>
<keyword evidence="17" id="KW-1185">Reference proteome</keyword>
<keyword evidence="9" id="KW-1278">Translocase</keyword>
<dbReference type="InterPro" id="IPR006121">
    <property type="entry name" value="HMA_dom"/>
</dbReference>
<dbReference type="GO" id="GO:0005886">
    <property type="term" value="C:plasma membrane"/>
    <property type="evidence" value="ECO:0007669"/>
    <property type="project" value="UniProtKB-SubCell"/>
</dbReference>
<dbReference type="InterPro" id="IPR023214">
    <property type="entry name" value="HAD_sf"/>
</dbReference>
<evidence type="ECO:0000256" key="14">
    <source>
        <dbReference type="RuleBase" id="RU362081"/>
    </source>
</evidence>
<dbReference type="Pfam" id="PF00403">
    <property type="entry name" value="HMA"/>
    <property type="match status" value="1"/>
</dbReference>
<dbReference type="GO" id="GO:0005524">
    <property type="term" value="F:ATP binding"/>
    <property type="evidence" value="ECO:0007669"/>
    <property type="project" value="UniProtKB-UniRule"/>
</dbReference>
<feature type="transmembrane region" description="Helical" evidence="14">
    <location>
        <begin position="369"/>
        <end position="394"/>
    </location>
</feature>
<evidence type="ECO:0000313" key="17">
    <source>
        <dbReference type="Proteomes" id="UP000034076"/>
    </source>
</evidence>
<feature type="transmembrane region" description="Helical" evidence="14">
    <location>
        <begin position="676"/>
        <end position="697"/>
    </location>
</feature>
<feature type="transmembrane region" description="Helical" evidence="14">
    <location>
        <begin position="121"/>
        <end position="139"/>
    </location>
</feature>
<dbReference type="SFLD" id="SFLDG00002">
    <property type="entry name" value="C1.7:_P-type_atpase_like"/>
    <property type="match status" value="1"/>
</dbReference>
<sequence length="736" mass="78053">MQKEILLNIKGMNCAACSASVEGALSKVDGVVYAGVNLAANSAVVVAEDKVSEQTLVEAVEKIGFGATIAKDGQMITQDEHRFKKWELLLALICGVIVMYIGMGAHWNWPLPAFVSPDTNPLNYALIQLIITIPVIYAGRSFFTNGMKALLKKHPTMDTLVMLGTGSALIYSIVMTCFIPTDMHAVHSLYFESAAVVVALVLLGKYLEENSKNRAKSAISSLASLVPQDAVVLRGGKEERIKAADVKEGDIVLTGAGQRIPVDGIVESGQASVDESTLTGESLPVFKETGIKVSGGTLVTDGVLHIRATGVGKNTAISQVVKLVVQAQQKKAKISRLADKISAVFVPTVTLIAVIAAVIWAIVGKDANFVVNIFVSVLVVACPCALGLATPIAVMVGTGRGAQLGILYRGGDVVETAGRVTTVLFDKTGTITKGKLHVLSVVAEQEETEDEVTELAAIAEYGATHPIGKAILDYAKYMDIEPRRPDSVKNVAGRGVIASTRKGEITIGTKEFMELEGIATEESRTPGTTRVYVAFNKVLRGVIALADEIKKDAEQTVRTLKEAGINSVMITGDNEEAAKLIAQQAGIERFIAGVMPEGKANEVLNFKKNGATVAFVGDGINDAPALATADVGISVFGGTDVAADSSGIILMRDDTQSIAQSILLSKRIMRTIKQNLFWAFIYNVIGIPIAAGVWYAFGGPTLTPMFAGLAMAFSSVCVVLNSLRLSGYRAKKKSTY</sequence>
<name>A0A0M2NLL5_9FIRM</name>
<keyword evidence="6 14" id="KW-0547">Nucleotide-binding</keyword>
<keyword evidence="5 14" id="KW-0479">Metal-binding</keyword>
<keyword evidence="14" id="KW-1003">Cell membrane</keyword>
<dbReference type="CDD" id="cd00371">
    <property type="entry name" value="HMA"/>
    <property type="match status" value="1"/>
</dbReference>
<dbReference type="SUPFAM" id="SSF55008">
    <property type="entry name" value="HMA, heavy metal-associated domain"/>
    <property type="match status" value="1"/>
</dbReference>
<keyword evidence="7" id="KW-0187">Copper transport</keyword>
<evidence type="ECO:0000256" key="10">
    <source>
        <dbReference type="ARBA" id="ARBA00022989"/>
    </source>
</evidence>
<evidence type="ECO:0000256" key="2">
    <source>
        <dbReference type="ARBA" id="ARBA00006024"/>
    </source>
</evidence>
<dbReference type="NCBIfam" id="TIGR01512">
    <property type="entry name" value="ATPase-IB2_Cd"/>
    <property type="match status" value="1"/>
</dbReference>
<dbReference type="SUPFAM" id="SSF56784">
    <property type="entry name" value="HAD-like"/>
    <property type="match status" value="1"/>
</dbReference>
<dbReference type="PRINTS" id="PR00119">
    <property type="entry name" value="CATATPASE"/>
</dbReference>
<evidence type="ECO:0000256" key="11">
    <source>
        <dbReference type="ARBA" id="ARBA00023008"/>
    </source>
</evidence>
<evidence type="ECO:0000256" key="8">
    <source>
        <dbReference type="ARBA" id="ARBA00022840"/>
    </source>
</evidence>
<dbReference type="InterPro" id="IPR023299">
    <property type="entry name" value="ATPase_P-typ_cyto_dom_N"/>
</dbReference>
<dbReference type="PRINTS" id="PR00943">
    <property type="entry name" value="CUATPASE"/>
</dbReference>
<dbReference type="NCBIfam" id="TIGR01494">
    <property type="entry name" value="ATPase_P-type"/>
    <property type="match status" value="1"/>
</dbReference>
<dbReference type="PROSITE" id="PS50846">
    <property type="entry name" value="HMA_2"/>
    <property type="match status" value="1"/>
</dbReference>
<evidence type="ECO:0000259" key="15">
    <source>
        <dbReference type="PROSITE" id="PS50846"/>
    </source>
</evidence>
<feature type="transmembrane region" description="Helical" evidence="14">
    <location>
        <begin position="88"/>
        <end position="109"/>
    </location>
</feature>
<dbReference type="GO" id="GO:0005507">
    <property type="term" value="F:copper ion binding"/>
    <property type="evidence" value="ECO:0007669"/>
    <property type="project" value="TreeGrafter"/>
</dbReference>
<dbReference type="PANTHER" id="PTHR43520">
    <property type="entry name" value="ATP7, ISOFORM B"/>
    <property type="match status" value="1"/>
</dbReference>
<dbReference type="InterPro" id="IPR018303">
    <property type="entry name" value="ATPase_P-typ_P_site"/>
</dbReference>
<gene>
    <name evidence="16" type="ORF">CHK_1110</name>
</gene>
<evidence type="ECO:0000256" key="1">
    <source>
        <dbReference type="ARBA" id="ARBA00004651"/>
    </source>
</evidence>
<feature type="transmembrane region" description="Helical" evidence="14">
    <location>
        <begin position="341"/>
        <end position="363"/>
    </location>
</feature>
<comment type="caution">
    <text evidence="16">The sequence shown here is derived from an EMBL/GenBank/DDBJ whole genome shotgun (WGS) entry which is preliminary data.</text>
</comment>
<dbReference type="GO" id="GO:0055070">
    <property type="term" value="P:copper ion homeostasis"/>
    <property type="evidence" value="ECO:0007669"/>
    <property type="project" value="TreeGrafter"/>
</dbReference>
<dbReference type="FunFam" id="2.70.150.10:FF:000002">
    <property type="entry name" value="Copper-transporting ATPase 1, putative"/>
    <property type="match status" value="1"/>
</dbReference>
<keyword evidence="10 14" id="KW-1133">Transmembrane helix</keyword>
<dbReference type="EC" id="7.2.2.8" evidence="3"/>
<evidence type="ECO:0000256" key="12">
    <source>
        <dbReference type="ARBA" id="ARBA00023136"/>
    </source>
</evidence>
<dbReference type="CDD" id="cd02094">
    <property type="entry name" value="P-type_ATPase_Cu-like"/>
    <property type="match status" value="1"/>
</dbReference>
<keyword evidence="7" id="KW-0813">Transport</keyword>
<dbReference type="STRING" id="270498.CHK_1110"/>
<dbReference type="RefSeq" id="WP_052740376.1">
    <property type="nucleotide sequence ID" value="NZ_LAYJ01000078.1"/>
</dbReference>
<dbReference type="Gene3D" id="3.30.70.100">
    <property type="match status" value="1"/>
</dbReference>
<comment type="catalytic activity">
    <reaction evidence="13">
        <text>Cu(+)(in) + ATP + H2O = Cu(+)(out) + ADP + phosphate + H(+)</text>
        <dbReference type="Rhea" id="RHEA:25792"/>
        <dbReference type="ChEBI" id="CHEBI:15377"/>
        <dbReference type="ChEBI" id="CHEBI:15378"/>
        <dbReference type="ChEBI" id="CHEBI:30616"/>
        <dbReference type="ChEBI" id="CHEBI:43474"/>
        <dbReference type="ChEBI" id="CHEBI:49552"/>
        <dbReference type="ChEBI" id="CHEBI:456216"/>
        <dbReference type="EC" id="7.2.2.8"/>
    </reaction>
</comment>
<dbReference type="SUPFAM" id="SSF81653">
    <property type="entry name" value="Calcium ATPase, transduction domain A"/>
    <property type="match status" value="1"/>
</dbReference>
<dbReference type="OrthoDB" id="9813266at2"/>
<protein>
    <recommendedName>
        <fullName evidence="3">P-type Cu(+) transporter</fullName>
        <ecNumber evidence="3">7.2.2.8</ecNumber>
    </recommendedName>
</protein>
<dbReference type="InterPro" id="IPR036412">
    <property type="entry name" value="HAD-like_sf"/>
</dbReference>
<evidence type="ECO:0000256" key="9">
    <source>
        <dbReference type="ARBA" id="ARBA00022967"/>
    </source>
</evidence>
<dbReference type="NCBIfam" id="TIGR01511">
    <property type="entry name" value="ATPase-IB1_Cu"/>
    <property type="match status" value="1"/>
</dbReference>
<keyword evidence="4 14" id="KW-0812">Transmembrane</keyword>
<dbReference type="SFLD" id="SFLDF00027">
    <property type="entry name" value="p-type_atpase"/>
    <property type="match status" value="1"/>
</dbReference>
<evidence type="ECO:0000256" key="4">
    <source>
        <dbReference type="ARBA" id="ARBA00022692"/>
    </source>
</evidence>
<dbReference type="AlphaFoldDB" id="A0A0M2NLL5"/>
<dbReference type="InterPro" id="IPR036163">
    <property type="entry name" value="HMA_dom_sf"/>
</dbReference>
<accession>A0A0M2NLL5</accession>
<dbReference type="PROSITE" id="PS00154">
    <property type="entry name" value="ATPASE_E1_E2"/>
    <property type="match status" value="1"/>
</dbReference>
<dbReference type="Pfam" id="PF00702">
    <property type="entry name" value="Hydrolase"/>
    <property type="match status" value="1"/>
</dbReference>
<feature type="domain" description="HMA" evidence="15">
    <location>
        <begin position="3"/>
        <end position="68"/>
    </location>
</feature>
<proteinExistence type="inferred from homology"/>
<keyword evidence="7" id="KW-0406">Ion transport</keyword>
<dbReference type="NCBIfam" id="TIGR01525">
    <property type="entry name" value="ATPase-IB_hvy"/>
    <property type="match status" value="1"/>
</dbReference>
<dbReference type="PROSITE" id="PS01047">
    <property type="entry name" value="HMA_1"/>
    <property type="match status" value="1"/>
</dbReference>
<keyword evidence="11" id="KW-0186">Copper</keyword>
<dbReference type="InterPro" id="IPR023298">
    <property type="entry name" value="ATPase_P-typ_TM_dom_sf"/>
</dbReference>
<feature type="transmembrane region" description="Helical" evidence="14">
    <location>
        <begin position="187"/>
        <end position="207"/>
    </location>
</feature>
<dbReference type="SFLD" id="SFLDS00003">
    <property type="entry name" value="Haloacid_Dehalogenase"/>
    <property type="match status" value="1"/>
</dbReference>
<dbReference type="PANTHER" id="PTHR43520:SF8">
    <property type="entry name" value="P-TYPE CU(+) TRANSPORTER"/>
    <property type="match status" value="1"/>
</dbReference>
<reference evidence="16 17" key="1">
    <citation type="submission" date="2015-04" db="EMBL/GenBank/DDBJ databases">
        <title>Draft genome sequence of bacteremic isolate Catabacter hongkongensis type strain HKU16T.</title>
        <authorList>
            <person name="Lau S.K."/>
            <person name="Teng J.L."/>
            <person name="Huang Y."/>
            <person name="Curreem S.O."/>
            <person name="Tsui S.K."/>
            <person name="Woo P.C."/>
        </authorList>
    </citation>
    <scope>NUCLEOTIDE SEQUENCE [LARGE SCALE GENOMIC DNA]</scope>
    <source>
        <strain evidence="16 17">HKU16</strain>
    </source>
</reference>
<comment type="similarity">
    <text evidence="2 14">Belongs to the cation transport ATPase (P-type) (TC 3.A.3) family. Type IB subfamily.</text>
</comment>
<dbReference type="InterPro" id="IPR059000">
    <property type="entry name" value="ATPase_P-type_domA"/>
</dbReference>
<keyword evidence="12 14" id="KW-0472">Membrane</keyword>
<dbReference type="GO" id="GO:0043682">
    <property type="term" value="F:P-type divalent copper transporter activity"/>
    <property type="evidence" value="ECO:0007669"/>
    <property type="project" value="TreeGrafter"/>
</dbReference>
<dbReference type="Gene3D" id="3.40.50.1000">
    <property type="entry name" value="HAD superfamily/HAD-like"/>
    <property type="match status" value="1"/>
</dbReference>
<dbReference type="FunFam" id="3.30.70.100:FF:000005">
    <property type="entry name" value="Copper-exporting P-type ATPase A"/>
    <property type="match status" value="1"/>
</dbReference>
<evidence type="ECO:0000313" key="16">
    <source>
        <dbReference type="EMBL" id="KKI51322.1"/>
    </source>
</evidence>
<dbReference type="InterPro" id="IPR017969">
    <property type="entry name" value="Heavy-metal-associated_CS"/>
</dbReference>
<dbReference type="SUPFAM" id="SSF81665">
    <property type="entry name" value="Calcium ATPase, transmembrane domain M"/>
    <property type="match status" value="1"/>
</dbReference>
<evidence type="ECO:0000256" key="6">
    <source>
        <dbReference type="ARBA" id="ARBA00022741"/>
    </source>
</evidence>
<keyword evidence="16" id="KW-0378">Hydrolase</keyword>
<dbReference type="Gene3D" id="3.40.1110.10">
    <property type="entry name" value="Calcium-transporting ATPase, cytoplasmic domain N"/>
    <property type="match status" value="1"/>
</dbReference>
<feature type="transmembrane region" description="Helical" evidence="14">
    <location>
        <begin position="160"/>
        <end position="181"/>
    </location>
</feature>